<evidence type="ECO:0000313" key="1">
    <source>
        <dbReference type="EMBL" id="OAX31042.1"/>
    </source>
</evidence>
<dbReference type="InParanoid" id="A0A1B7MEK6"/>
<gene>
    <name evidence="1" type="ORF">K503DRAFT_130441</name>
</gene>
<sequence length="113" mass="12390">MRKVLRAAKDSEASDVLLMFSHCSYDRLTYKTLPEPSLATEAKLPNPNFTQQPMTSILRVNLQPATPRTPALHTDPLCCCRHGQSAIFSTGWSSAANSTVITTYSSHGVYTST</sequence>
<dbReference type="EMBL" id="KV449641">
    <property type="protein sequence ID" value="OAX31042.1"/>
    <property type="molecule type" value="Genomic_DNA"/>
</dbReference>
<dbReference type="Proteomes" id="UP000092154">
    <property type="component" value="Unassembled WGS sequence"/>
</dbReference>
<keyword evidence="2" id="KW-1185">Reference proteome</keyword>
<organism evidence="1 2">
    <name type="scientific">Rhizopogon vinicolor AM-OR11-026</name>
    <dbReference type="NCBI Taxonomy" id="1314800"/>
    <lineage>
        <taxon>Eukaryota</taxon>
        <taxon>Fungi</taxon>
        <taxon>Dikarya</taxon>
        <taxon>Basidiomycota</taxon>
        <taxon>Agaricomycotina</taxon>
        <taxon>Agaricomycetes</taxon>
        <taxon>Agaricomycetidae</taxon>
        <taxon>Boletales</taxon>
        <taxon>Suillineae</taxon>
        <taxon>Rhizopogonaceae</taxon>
        <taxon>Rhizopogon</taxon>
    </lineage>
</organism>
<accession>A0A1B7MEK6</accession>
<protein>
    <submittedName>
        <fullName evidence="1">Uncharacterized protein</fullName>
    </submittedName>
</protein>
<dbReference type="AlphaFoldDB" id="A0A1B7MEK6"/>
<reference evidence="1 2" key="1">
    <citation type="submission" date="2016-06" db="EMBL/GenBank/DDBJ databases">
        <title>Comparative genomics of the ectomycorrhizal sister species Rhizopogon vinicolor and Rhizopogon vesiculosus (Basidiomycota: Boletales) reveals a divergence of the mating type B locus.</title>
        <authorList>
            <consortium name="DOE Joint Genome Institute"/>
            <person name="Mujic A.B."/>
            <person name="Kuo A."/>
            <person name="Tritt A."/>
            <person name="Lipzen A."/>
            <person name="Chen C."/>
            <person name="Johnson J."/>
            <person name="Sharma A."/>
            <person name="Barry K."/>
            <person name="Grigoriev I.V."/>
            <person name="Spatafora J.W."/>
        </authorList>
    </citation>
    <scope>NUCLEOTIDE SEQUENCE [LARGE SCALE GENOMIC DNA]</scope>
    <source>
        <strain evidence="1 2">AM-OR11-026</strain>
    </source>
</reference>
<proteinExistence type="predicted"/>
<name>A0A1B7MEK6_9AGAM</name>
<evidence type="ECO:0000313" key="2">
    <source>
        <dbReference type="Proteomes" id="UP000092154"/>
    </source>
</evidence>